<feature type="domain" description="PX" evidence="6">
    <location>
        <begin position="4"/>
        <end position="128"/>
    </location>
</feature>
<dbReference type="GO" id="GO:0005737">
    <property type="term" value="C:cytoplasm"/>
    <property type="evidence" value="ECO:0007669"/>
    <property type="project" value="InterPro"/>
</dbReference>
<name>R7UDF6_CAPTE</name>
<evidence type="ECO:0000256" key="1">
    <source>
        <dbReference type="ARBA" id="ARBA00022443"/>
    </source>
</evidence>
<feature type="compositionally biased region" description="Pro residues" evidence="4">
    <location>
        <begin position="720"/>
        <end position="740"/>
    </location>
</feature>
<dbReference type="Pfam" id="PF00787">
    <property type="entry name" value="PX"/>
    <property type="match status" value="1"/>
</dbReference>
<dbReference type="InterPro" id="IPR001655">
    <property type="entry name" value="P47PHOX"/>
</dbReference>
<sequence>MSQRTVQSVCVEDVEKRRHPSKHYVFVIRVTWSDDDEQIIYRRYSQFFDLQCRLLDEFPDDAGEIYPMDRIIPFLPGKILFGRSHIREVALKRLDPINDYCRDLIRLPSHISQCTDVLTFFETRQEDINPQRDPPKKKADHSPIKEISDPTTGEQYIAVADYEAGARKTGSTSHDVSLTAGETVEVLEKNEKGWWFVSCEEGQGWVPSSFLERTDGQEEQRAVDVLDEGSNFVCVHDYHPQYQDELKVNKGSSVKVLEKNLDGWWLAEFNGEKGRVPACYLSHADTQRAQHKMRKPESPEVAVEIIPNLAMISEKHKNSGPLPPHMKSNLRKAAVRTNSDCENKSNKSKAILSLLRHPFTHSKTEFSDDEGYPDESTPHSVRKGGPPPRPGTIRRSVWLVDGRVQGAVSQEESIYQAVSSFDGSNISGGTSVTDEDVIQVLEKSESGWWYVRTPAHKEGWIPSSIINKKLKSMVSSPKPKPRKIPPPRPQAPPTKVSANETSKTEGIGIMDMKAELASKFNKFVSKMSPTPSPRSSRKLLAGGMSGSPQVARKPLSWQKSQESIDDSDDESYFTMDDGNNPEEGNIYENYECKDKQPPQPPSAAVKPIAEPPKPPLAALKPTNRGNKSSAGFKPNGEPPKPPSAVLKPSGDPPKPPPAGLKPSCEPPKPPSAALKPNCEPPKPPSAVLKPSGDPPNPPPAGLKPNCEPPKPPSAALKPSGDPPNPPPAGLKPNCEPPKPPSAALKPNCEPPKPPSAALKPASEPPKPPIASFKPFDHPPKPPCAAAKPSSQPKAAIKPTPPFAKPASPLMKSKFSHKPTACVKPEPPPPSARDLYTAPFKLKPPNKSSPQLPRKPGKDDNWTQKANDSNANPLNVKNLRSRFEKVQ</sequence>
<reference evidence="7 9" key="2">
    <citation type="journal article" date="2013" name="Nature">
        <title>Insights into bilaterian evolution from three spiralian genomes.</title>
        <authorList>
            <person name="Simakov O."/>
            <person name="Marletaz F."/>
            <person name="Cho S.J."/>
            <person name="Edsinger-Gonzales E."/>
            <person name="Havlak P."/>
            <person name="Hellsten U."/>
            <person name="Kuo D.H."/>
            <person name="Larsson T."/>
            <person name="Lv J."/>
            <person name="Arendt D."/>
            <person name="Savage R."/>
            <person name="Osoegawa K."/>
            <person name="de Jong P."/>
            <person name="Grimwood J."/>
            <person name="Chapman J.A."/>
            <person name="Shapiro H."/>
            <person name="Aerts A."/>
            <person name="Otillar R.P."/>
            <person name="Terry A.Y."/>
            <person name="Boore J.L."/>
            <person name="Grigoriev I.V."/>
            <person name="Lindberg D.R."/>
            <person name="Seaver E.C."/>
            <person name="Weisblat D.A."/>
            <person name="Putnam N.H."/>
            <person name="Rokhsar D.S."/>
        </authorList>
    </citation>
    <scope>NUCLEOTIDE SEQUENCE</scope>
    <source>
        <strain evidence="7 9">I ESC-2004</strain>
    </source>
</reference>
<dbReference type="InterPro" id="IPR001683">
    <property type="entry name" value="PX_dom"/>
</dbReference>
<dbReference type="SMART" id="SM00312">
    <property type="entry name" value="PX"/>
    <property type="match status" value="1"/>
</dbReference>
<feature type="region of interest" description="Disordered" evidence="4">
    <location>
        <begin position="525"/>
        <end position="886"/>
    </location>
</feature>
<dbReference type="SUPFAM" id="SSF64268">
    <property type="entry name" value="PX domain"/>
    <property type="match status" value="1"/>
</dbReference>
<keyword evidence="9" id="KW-1185">Reference proteome</keyword>
<evidence type="ECO:0000313" key="9">
    <source>
        <dbReference type="Proteomes" id="UP000014760"/>
    </source>
</evidence>
<dbReference type="EMBL" id="AMQN01001464">
    <property type="status" value="NOT_ANNOTATED_CDS"/>
    <property type="molecule type" value="Genomic_DNA"/>
</dbReference>
<evidence type="ECO:0000313" key="7">
    <source>
        <dbReference type="EMBL" id="ELU04141.1"/>
    </source>
</evidence>
<feature type="compositionally biased region" description="Pro residues" evidence="4">
    <location>
        <begin position="692"/>
        <end position="712"/>
    </location>
</feature>
<reference evidence="9" key="1">
    <citation type="submission" date="2012-12" db="EMBL/GenBank/DDBJ databases">
        <authorList>
            <person name="Hellsten U."/>
            <person name="Grimwood J."/>
            <person name="Chapman J.A."/>
            <person name="Shapiro H."/>
            <person name="Aerts A."/>
            <person name="Otillar R.P."/>
            <person name="Terry A.Y."/>
            <person name="Boore J.L."/>
            <person name="Simakov O."/>
            <person name="Marletaz F."/>
            <person name="Cho S.-J."/>
            <person name="Edsinger-Gonzales E."/>
            <person name="Havlak P."/>
            <person name="Kuo D.-H."/>
            <person name="Larsson T."/>
            <person name="Lv J."/>
            <person name="Arendt D."/>
            <person name="Savage R."/>
            <person name="Osoegawa K."/>
            <person name="de Jong P."/>
            <person name="Lindberg D.R."/>
            <person name="Seaver E.C."/>
            <person name="Weisblat D.A."/>
            <person name="Putnam N.H."/>
            <person name="Grigoriev I.V."/>
            <person name="Rokhsar D.S."/>
        </authorList>
    </citation>
    <scope>NUCLEOTIDE SEQUENCE</scope>
    <source>
        <strain evidence="9">I ESC-2004</strain>
    </source>
</reference>
<evidence type="ECO:0000256" key="2">
    <source>
        <dbReference type="ARBA" id="ARBA00022737"/>
    </source>
</evidence>
<dbReference type="HOGENOM" id="CLU_325485_0_0_1"/>
<dbReference type="PROSITE" id="PS50002">
    <property type="entry name" value="SH3"/>
    <property type="match status" value="3"/>
</dbReference>
<keyword evidence="2" id="KW-0677">Repeat</keyword>
<dbReference type="EMBL" id="KB302615">
    <property type="protein sequence ID" value="ELU04141.1"/>
    <property type="molecule type" value="Genomic_DNA"/>
</dbReference>
<evidence type="ECO:0008006" key="10">
    <source>
        <dbReference type="Google" id="ProtNLM"/>
    </source>
</evidence>
<dbReference type="GO" id="GO:0016176">
    <property type="term" value="F:superoxide-generating NADPH oxidase activator activity"/>
    <property type="evidence" value="ECO:0007669"/>
    <property type="project" value="InterPro"/>
</dbReference>
<dbReference type="OMA" id="EIMENGW"/>
<gene>
    <name evidence="7" type="ORF">CAPTEDRAFT_219589</name>
</gene>
<dbReference type="OrthoDB" id="10255964at2759"/>
<feature type="region of interest" description="Disordered" evidence="4">
    <location>
        <begin position="473"/>
        <end position="506"/>
    </location>
</feature>
<feature type="compositionally biased region" description="Pro residues" evidence="4">
    <location>
        <begin position="650"/>
        <end position="670"/>
    </location>
</feature>
<dbReference type="STRING" id="283909.R7UDF6"/>
<dbReference type="AlphaFoldDB" id="R7UDF6"/>
<dbReference type="PROSITE" id="PS50195">
    <property type="entry name" value="PX"/>
    <property type="match status" value="1"/>
</dbReference>
<dbReference type="PRINTS" id="PR00498">
    <property type="entry name" value="P47PHOX"/>
</dbReference>
<dbReference type="InterPro" id="IPR036871">
    <property type="entry name" value="PX_dom_sf"/>
</dbReference>
<feature type="region of interest" description="Disordered" evidence="4">
    <location>
        <begin position="125"/>
        <end position="149"/>
    </location>
</feature>
<evidence type="ECO:0000256" key="4">
    <source>
        <dbReference type="SAM" id="MobiDB-lite"/>
    </source>
</evidence>
<feature type="compositionally biased region" description="Basic and acidic residues" evidence="4">
    <location>
        <begin position="125"/>
        <end position="148"/>
    </location>
</feature>
<reference evidence="8" key="3">
    <citation type="submission" date="2015-06" db="UniProtKB">
        <authorList>
            <consortium name="EnsemblMetazoa"/>
        </authorList>
    </citation>
    <scope>IDENTIFICATION</scope>
</reference>
<dbReference type="Pfam" id="PF00018">
    <property type="entry name" value="SH3_1"/>
    <property type="match status" value="3"/>
</dbReference>
<dbReference type="InterPro" id="IPR036028">
    <property type="entry name" value="SH3-like_dom_sf"/>
</dbReference>
<evidence type="ECO:0000259" key="5">
    <source>
        <dbReference type="PROSITE" id="PS50002"/>
    </source>
</evidence>
<dbReference type="GO" id="GO:0042554">
    <property type="term" value="P:superoxide anion generation"/>
    <property type="evidence" value="ECO:0007669"/>
    <property type="project" value="TreeGrafter"/>
</dbReference>
<keyword evidence="1 3" id="KW-0728">SH3 domain</keyword>
<feature type="domain" description="SH3" evidence="5">
    <location>
        <begin position="151"/>
        <end position="216"/>
    </location>
</feature>
<feature type="domain" description="SH3" evidence="5">
    <location>
        <begin position="227"/>
        <end position="286"/>
    </location>
</feature>
<dbReference type="PANTHER" id="PTHR15706">
    <property type="entry name" value="SH3 MULTIPLE DOMAIN"/>
    <property type="match status" value="1"/>
</dbReference>
<dbReference type="CDD" id="cd11856">
    <property type="entry name" value="SH3_p47phox_like"/>
    <property type="match status" value="2"/>
</dbReference>
<protein>
    <recommendedName>
        <fullName evidence="10">SH3 and PX domain-containing protein 2A</fullName>
    </recommendedName>
</protein>
<evidence type="ECO:0000259" key="6">
    <source>
        <dbReference type="PROSITE" id="PS50195"/>
    </source>
</evidence>
<evidence type="ECO:0000256" key="3">
    <source>
        <dbReference type="PROSITE-ProRule" id="PRU00192"/>
    </source>
</evidence>
<dbReference type="SMART" id="SM00326">
    <property type="entry name" value="SH3"/>
    <property type="match status" value="3"/>
</dbReference>
<feature type="region of interest" description="Disordered" evidence="4">
    <location>
        <begin position="363"/>
        <end position="394"/>
    </location>
</feature>
<dbReference type="EnsemblMetazoa" id="CapteT219589">
    <property type="protein sequence ID" value="CapteP219589"/>
    <property type="gene ID" value="CapteG219589"/>
</dbReference>
<dbReference type="InterPro" id="IPR001452">
    <property type="entry name" value="SH3_domain"/>
</dbReference>
<dbReference type="SUPFAM" id="SSF50044">
    <property type="entry name" value="SH3-domain"/>
    <property type="match status" value="3"/>
</dbReference>
<dbReference type="InterPro" id="IPR051228">
    <property type="entry name" value="NADPH_Oxidase/PX-Domain"/>
</dbReference>
<organism evidence="7">
    <name type="scientific">Capitella teleta</name>
    <name type="common">Polychaete worm</name>
    <dbReference type="NCBI Taxonomy" id="283909"/>
    <lineage>
        <taxon>Eukaryota</taxon>
        <taxon>Metazoa</taxon>
        <taxon>Spiralia</taxon>
        <taxon>Lophotrochozoa</taxon>
        <taxon>Annelida</taxon>
        <taxon>Polychaeta</taxon>
        <taxon>Sedentaria</taxon>
        <taxon>Scolecida</taxon>
        <taxon>Capitellidae</taxon>
        <taxon>Capitella</taxon>
    </lineage>
</organism>
<dbReference type="PANTHER" id="PTHR15706:SF2">
    <property type="entry name" value="SH3 AND PX DOMAIN-CONTAINING PROTEIN 2A"/>
    <property type="match status" value="1"/>
</dbReference>
<proteinExistence type="predicted"/>
<dbReference type="GO" id="GO:0035091">
    <property type="term" value="F:phosphatidylinositol binding"/>
    <property type="evidence" value="ECO:0007669"/>
    <property type="project" value="InterPro"/>
</dbReference>
<dbReference type="Gene3D" id="2.30.30.40">
    <property type="entry name" value="SH3 Domains"/>
    <property type="match status" value="3"/>
</dbReference>
<dbReference type="Gene3D" id="3.30.1520.10">
    <property type="entry name" value="Phox-like domain"/>
    <property type="match status" value="1"/>
</dbReference>
<feature type="compositionally biased region" description="Low complexity" evidence="4">
    <location>
        <begin position="783"/>
        <end position="797"/>
    </location>
</feature>
<feature type="compositionally biased region" description="Polar residues" evidence="4">
    <location>
        <begin position="862"/>
        <end position="874"/>
    </location>
</feature>
<evidence type="ECO:0000313" key="8">
    <source>
        <dbReference type="EnsemblMetazoa" id="CapteP219589"/>
    </source>
</evidence>
<accession>R7UDF6</accession>
<feature type="domain" description="SH3" evidence="5">
    <location>
        <begin position="410"/>
        <end position="471"/>
    </location>
</feature>
<dbReference type="Proteomes" id="UP000014760">
    <property type="component" value="Unassembled WGS sequence"/>
</dbReference>